<evidence type="ECO:0000313" key="3">
    <source>
        <dbReference type="Proteomes" id="UP001596405"/>
    </source>
</evidence>
<keyword evidence="1" id="KW-0472">Membrane</keyword>
<comment type="caution">
    <text evidence="2">The sequence shown here is derived from an EMBL/GenBank/DDBJ whole genome shotgun (WGS) entry which is preliminary data.</text>
</comment>
<accession>A0ABW2DTN0</accession>
<dbReference type="EMBL" id="JBHSYQ010000016">
    <property type="protein sequence ID" value="MFC6999596.1"/>
    <property type="molecule type" value="Genomic_DNA"/>
</dbReference>
<gene>
    <name evidence="2" type="ORF">ACFQHR_18310</name>
</gene>
<protein>
    <submittedName>
        <fullName evidence="2">Uncharacterized protein</fullName>
    </submittedName>
</protein>
<keyword evidence="1" id="KW-1133">Transmembrane helix</keyword>
<reference evidence="3" key="1">
    <citation type="journal article" date="2019" name="Int. J. Syst. Evol. Microbiol.">
        <title>The Global Catalogue of Microorganisms (GCM) 10K type strain sequencing project: providing services to taxonomists for standard genome sequencing and annotation.</title>
        <authorList>
            <consortium name="The Broad Institute Genomics Platform"/>
            <consortium name="The Broad Institute Genome Sequencing Center for Infectious Disease"/>
            <person name="Wu L."/>
            <person name="Ma J."/>
        </authorList>
    </citation>
    <scope>NUCLEOTIDE SEQUENCE [LARGE SCALE GENOMIC DNA]</scope>
    <source>
        <strain evidence="3">CGMCC 4.7393</strain>
    </source>
</reference>
<feature type="transmembrane region" description="Helical" evidence="1">
    <location>
        <begin position="57"/>
        <end position="79"/>
    </location>
</feature>
<proteinExistence type="predicted"/>
<evidence type="ECO:0000256" key="1">
    <source>
        <dbReference type="SAM" id="Phobius"/>
    </source>
</evidence>
<keyword evidence="3" id="KW-1185">Reference proteome</keyword>
<evidence type="ECO:0000313" key="2">
    <source>
        <dbReference type="EMBL" id="MFC6999596.1"/>
    </source>
</evidence>
<organism evidence="2 3">
    <name type="scientific">Rufibacter roseus</name>
    <dbReference type="NCBI Taxonomy" id="1567108"/>
    <lineage>
        <taxon>Bacteria</taxon>
        <taxon>Pseudomonadati</taxon>
        <taxon>Bacteroidota</taxon>
        <taxon>Cytophagia</taxon>
        <taxon>Cytophagales</taxon>
        <taxon>Hymenobacteraceae</taxon>
        <taxon>Rufibacter</taxon>
    </lineage>
</organism>
<name>A0ABW2DTN0_9BACT</name>
<dbReference type="RefSeq" id="WP_066621098.1">
    <property type="nucleotide sequence ID" value="NZ_JBHSYQ010000016.1"/>
</dbReference>
<keyword evidence="1" id="KW-0812">Transmembrane</keyword>
<sequence length="277" mass="32671">MHDIKIAGYDRQLPSKWNEVTGEQLVRIIAAELRIMSVPKLPAKQKLNLFRIERLRILLSVPEVLLLSITPVQIMQFFWLMPFFQKGYTGLTAQLFPKLRLPSQFIGTNLYGPRERIRNMTFLEFIYVDTFFVAYTKKQSPNMLDKLIASMYRPKKWFHFLHRRLPNYDGDCRQPFNQHFLDRRAEKIAKLSLEQKLAILCWYRGCREELEKEFPLVFTQEKQRKASRSGWDGVLLGMSGHVINIEATGRANIRNILGMMQQRFEEIGKSKSNRNEN</sequence>
<dbReference type="Proteomes" id="UP001596405">
    <property type="component" value="Unassembled WGS sequence"/>
</dbReference>